<dbReference type="InterPro" id="IPR012334">
    <property type="entry name" value="Pectin_lyas_fold"/>
</dbReference>
<accession>A0ABD1R861</accession>
<evidence type="ECO:0000256" key="4">
    <source>
        <dbReference type="ARBA" id="ARBA00012272"/>
    </source>
</evidence>
<dbReference type="GO" id="GO:0030570">
    <property type="term" value="F:pectate lyase activity"/>
    <property type="evidence" value="ECO:0007669"/>
    <property type="project" value="UniProtKB-EC"/>
</dbReference>
<dbReference type="InterPro" id="IPR011050">
    <property type="entry name" value="Pectin_lyase_fold/virulence"/>
</dbReference>
<evidence type="ECO:0000256" key="3">
    <source>
        <dbReference type="ARBA" id="ARBA00010980"/>
    </source>
</evidence>
<dbReference type="PANTHER" id="PTHR31683:SF184">
    <property type="entry name" value="PECTATE LYASE"/>
    <property type="match status" value="1"/>
</dbReference>
<organism evidence="12 13">
    <name type="scientific">Abeliophyllum distichum</name>
    <dbReference type="NCBI Taxonomy" id="126358"/>
    <lineage>
        <taxon>Eukaryota</taxon>
        <taxon>Viridiplantae</taxon>
        <taxon>Streptophyta</taxon>
        <taxon>Embryophyta</taxon>
        <taxon>Tracheophyta</taxon>
        <taxon>Spermatophyta</taxon>
        <taxon>Magnoliopsida</taxon>
        <taxon>eudicotyledons</taxon>
        <taxon>Gunneridae</taxon>
        <taxon>Pentapetalae</taxon>
        <taxon>asterids</taxon>
        <taxon>lamiids</taxon>
        <taxon>Lamiales</taxon>
        <taxon>Oleaceae</taxon>
        <taxon>Forsythieae</taxon>
        <taxon>Abeliophyllum</taxon>
    </lineage>
</organism>
<evidence type="ECO:0000256" key="5">
    <source>
        <dbReference type="ARBA" id="ARBA00022723"/>
    </source>
</evidence>
<evidence type="ECO:0000256" key="8">
    <source>
        <dbReference type="ARBA" id="ARBA00023180"/>
    </source>
</evidence>
<keyword evidence="6" id="KW-0732">Signal</keyword>
<name>A0ABD1R861_9LAMI</name>
<evidence type="ECO:0000259" key="11">
    <source>
        <dbReference type="SMART" id="SM00656"/>
    </source>
</evidence>
<keyword evidence="9 10" id="KW-0456">Lyase</keyword>
<feature type="domain" description="Pectate lyase" evidence="11">
    <location>
        <begin position="268"/>
        <end position="465"/>
    </location>
</feature>
<evidence type="ECO:0000256" key="6">
    <source>
        <dbReference type="ARBA" id="ARBA00022729"/>
    </source>
</evidence>
<dbReference type="SMART" id="SM00656">
    <property type="entry name" value="Amb_all"/>
    <property type="match status" value="1"/>
</dbReference>
<dbReference type="SUPFAM" id="SSF51126">
    <property type="entry name" value="Pectin lyase-like"/>
    <property type="match status" value="1"/>
</dbReference>
<dbReference type="AlphaFoldDB" id="A0ABD1R861"/>
<evidence type="ECO:0000256" key="10">
    <source>
        <dbReference type="RuleBase" id="RU361123"/>
    </source>
</evidence>
<dbReference type="GO" id="GO:0046872">
    <property type="term" value="F:metal ion binding"/>
    <property type="evidence" value="ECO:0007669"/>
    <property type="project" value="UniProtKB-KW"/>
</dbReference>
<dbReference type="Pfam" id="PF04431">
    <property type="entry name" value="Pec_lyase_N"/>
    <property type="match status" value="1"/>
</dbReference>
<comment type="similarity">
    <text evidence="3 10">Belongs to the polysaccharide lyase 1 family.</text>
</comment>
<evidence type="ECO:0000256" key="7">
    <source>
        <dbReference type="ARBA" id="ARBA00022837"/>
    </source>
</evidence>
<evidence type="ECO:0000313" key="12">
    <source>
        <dbReference type="EMBL" id="KAL2484605.1"/>
    </source>
</evidence>
<dbReference type="InterPro" id="IPR045032">
    <property type="entry name" value="PEL"/>
</dbReference>
<sequence>MLGAFRACQFLTSVSSKYAQDRDCANKRKYLSQSPISRIKVSTFMILTSKCRYLRKGWSWTCKLVRFSTPALPLKSKVESNGTTRVGKHGGEFLPPTRVGKGRGFLPGDRAGEKSPPFSDDFGVGGRGGGGWDIAEFDDFLKKRAETALESSFKAYNPNPEAVTDQFNEQVGEALTNGNLTRRHLTGGECMATNPIDRCWRCDPDWAKDRKKLANCARGFGHQTHGGKDGKYYIVTDPSDNNVETPKPGTLRHAVIQDEPLWIIFDKHMVIRLKQELIVNSYKTIDGRGVDVHIAYGAGITIQFVTHVIIHGIKIHHIVPASGGMIRDSLEHVGLRTTSDGDAISVFGSNHIWIDHCSLSRCTDGLVDVIMASTAITISNCKFNHHNDVMLLGANDGYGEDKIMQATVAFNRFGKGLIQRMPRCRWGFFHVVNNDYSHWQLYAIGGSAHPTIISQGNRFKASNNPFTKQVTKRDYADKSEWMNWKWRSEGDKFMNGAYFVESGAPLPHENSPLTKQTLIKFKPGSYAGRLTRYAGALKCRVGKPC</sequence>
<comment type="caution">
    <text evidence="12">The sequence shown here is derived from an EMBL/GenBank/DDBJ whole genome shotgun (WGS) entry which is preliminary data.</text>
</comment>
<evidence type="ECO:0000313" key="13">
    <source>
        <dbReference type="Proteomes" id="UP001604336"/>
    </source>
</evidence>
<dbReference type="PANTHER" id="PTHR31683">
    <property type="entry name" value="PECTATE LYASE 18-RELATED"/>
    <property type="match status" value="1"/>
</dbReference>
<keyword evidence="5 10" id="KW-0479">Metal-binding</keyword>
<reference evidence="13" key="1">
    <citation type="submission" date="2024-07" db="EMBL/GenBank/DDBJ databases">
        <title>Two chromosome-level genome assemblies of Korean endemic species Abeliophyllum distichum and Forsythia ovata (Oleaceae).</title>
        <authorList>
            <person name="Jang H."/>
        </authorList>
    </citation>
    <scope>NUCLEOTIDE SEQUENCE [LARGE SCALE GENOMIC DNA]</scope>
</reference>
<comment type="pathway">
    <text evidence="2 10">Glycan metabolism; pectin degradation; 2-dehydro-3-deoxy-D-gluconate from pectin: step 2/5.</text>
</comment>
<dbReference type="EMBL" id="JBFOLK010000009">
    <property type="protein sequence ID" value="KAL2484605.1"/>
    <property type="molecule type" value="Genomic_DNA"/>
</dbReference>
<evidence type="ECO:0000256" key="1">
    <source>
        <dbReference type="ARBA" id="ARBA00000695"/>
    </source>
</evidence>
<dbReference type="Gene3D" id="2.160.20.10">
    <property type="entry name" value="Single-stranded right-handed beta-helix, Pectin lyase-like"/>
    <property type="match status" value="1"/>
</dbReference>
<keyword evidence="13" id="KW-1185">Reference proteome</keyword>
<keyword evidence="7 10" id="KW-0106">Calcium</keyword>
<dbReference type="InterPro" id="IPR007524">
    <property type="entry name" value="Pec_lyase_N"/>
</dbReference>
<dbReference type="EC" id="4.2.2.2" evidence="4 10"/>
<evidence type="ECO:0000256" key="9">
    <source>
        <dbReference type="ARBA" id="ARBA00023239"/>
    </source>
</evidence>
<protein>
    <recommendedName>
        <fullName evidence="4 10">Pectate lyase</fullName>
        <ecNumber evidence="4 10">4.2.2.2</ecNumber>
    </recommendedName>
</protein>
<comment type="cofactor">
    <cofactor evidence="10">
        <name>Ca(2+)</name>
        <dbReference type="ChEBI" id="CHEBI:29108"/>
    </cofactor>
    <text evidence="10">Binds 1 Ca(2+) ion. Required for its activity.</text>
</comment>
<dbReference type="Proteomes" id="UP001604336">
    <property type="component" value="Unassembled WGS sequence"/>
</dbReference>
<dbReference type="InterPro" id="IPR018082">
    <property type="entry name" value="AmbAllergen"/>
</dbReference>
<proteinExistence type="inferred from homology"/>
<dbReference type="Pfam" id="PF00544">
    <property type="entry name" value="Pectate_lyase_4"/>
    <property type="match status" value="1"/>
</dbReference>
<dbReference type="PRINTS" id="PR00807">
    <property type="entry name" value="AMBALLERGEN"/>
</dbReference>
<dbReference type="InterPro" id="IPR002022">
    <property type="entry name" value="Pec_lyase"/>
</dbReference>
<evidence type="ECO:0000256" key="2">
    <source>
        <dbReference type="ARBA" id="ARBA00005220"/>
    </source>
</evidence>
<keyword evidence="8" id="KW-0325">Glycoprotein</keyword>
<gene>
    <name evidence="12" type="ORF">Adt_29361</name>
</gene>
<comment type="catalytic activity">
    <reaction evidence="1 10">
        <text>Eliminative cleavage of (1-&gt;4)-alpha-D-galacturonan to give oligosaccharides with 4-deoxy-alpha-D-galact-4-enuronosyl groups at their non-reducing ends.</text>
        <dbReference type="EC" id="4.2.2.2"/>
    </reaction>
</comment>